<protein>
    <submittedName>
        <fullName evidence="1">Uncharacterized protein</fullName>
    </submittedName>
</protein>
<name>A0A381TDH7_9ZZZZ</name>
<proteinExistence type="predicted"/>
<gene>
    <name evidence="1" type="ORF">METZ01_LOCUS67049</name>
</gene>
<feature type="non-terminal residue" evidence="1">
    <location>
        <position position="1"/>
    </location>
</feature>
<evidence type="ECO:0000313" key="1">
    <source>
        <dbReference type="EMBL" id="SVA14195.1"/>
    </source>
</evidence>
<organism evidence="1">
    <name type="scientific">marine metagenome</name>
    <dbReference type="NCBI Taxonomy" id="408172"/>
    <lineage>
        <taxon>unclassified sequences</taxon>
        <taxon>metagenomes</taxon>
        <taxon>ecological metagenomes</taxon>
    </lineage>
</organism>
<dbReference type="EMBL" id="UINC01004420">
    <property type="protein sequence ID" value="SVA14195.1"/>
    <property type="molecule type" value="Genomic_DNA"/>
</dbReference>
<sequence length="23" mass="2532">FAESSKTWVNVHTAAKAIIAEEE</sequence>
<accession>A0A381TDH7</accession>
<dbReference type="AlphaFoldDB" id="A0A381TDH7"/>
<reference evidence="1" key="1">
    <citation type="submission" date="2018-05" db="EMBL/GenBank/DDBJ databases">
        <authorList>
            <person name="Lanie J.A."/>
            <person name="Ng W.-L."/>
            <person name="Kazmierczak K.M."/>
            <person name="Andrzejewski T.M."/>
            <person name="Davidsen T.M."/>
            <person name="Wayne K.J."/>
            <person name="Tettelin H."/>
            <person name="Glass J.I."/>
            <person name="Rusch D."/>
            <person name="Podicherti R."/>
            <person name="Tsui H.-C.T."/>
            <person name="Winkler M.E."/>
        </authorList>
    </citation>
    <scope>NUCLEOTIDE SEQUENCE</scope>
</reference>